<protein>
    <submittedName>
        <fullName evidence="1">Putative Outer membrane lipoprotein, Slp family</fullName>
    </submittedName>
</protein>
<evidence type="ECO:0000313" key="1">
    <source>
        <dbReference type="EMBL" id="CUS36324.1"/>
    </source>
</evidence>
<sequence>MRIVGLFAIYVLLAACTTTPMFPPEIMKDVEKDTFDFKTWKEQAYHPSNAHFVPHKVELGGRIIKVVQKPEGVLILAEKQPVEKYPGYGPRSAEQESPLMYAILFNGFPESGMLQVGNRLAVVGATDKAGTEVIGWTPTTMPHLLAQCLHIWNTQGVKTVDDFPYEGMMGYYPPEERTFCVEENERGSLSASGTGS</sequence>
<proteinExistence type="predicted"/>
<keyword evidence="2" id="KW-1185">Reference proteome</keyword>
<dbReference type="STRING" id="1742973.COMA2_220032"/>
<dbReference type="OrthoDB" id="9794920at2"/>
<dbReference type="InterPro" id="IPR004658">
    <property type="entry name" value="OMP_Slp"/>
</dbReference>
<evidence type="ECO:0000313" key="2">
    <source>
        <dbReference type="Proteomes" id="UP000198736"/>
    </source>
</evidence>
<dbReference type="PROSITE" id="PS51257">
    <property type="entry name" value="PROKAR_LIPOPROTEIN"/>
    <property type="match status" value="1"/>
</dbReference>
<dbReference type="Pfam" id="PF03843">
    <property type="entry name" value="Slp"/>
    <property type="match status" value="1"/>
</dbReference>
<dbReference type="EMBL" id="CZPZ01000015">
    <property type="protein sequence ID" value="CUS36324.1"/>
    <property type="molecule type" value="Genomic_DNA"/>
</dbReference>
<keyword evidence="1" id="KW-0449">Lipoprotein</keyword>
<organism evidence="1 2">
    <name type="scientific">Candidatus Nitrospira nitrificans</name>
    <dbReference type="NCBI Taxonomy" id="1742973"/>
    <lineage>
        <taxon>Bacteria</taxon>
        <taxon>Pseudomonadati</taxon>
        <taxon>Nitrospirota</taxon>
        <taxon>Nitrospiria</taxon>
        <taxon>Nitrospirales</taxon>
        <taxon>Nitrospiraceae</taxon>
        <taxon>Nitrospira</taxon>
    </lineage>
</organism>
<dbReference type="Proteomes" id="UP000198736">
    <property type="component" value="Unassembled WGS sequence"/>
</dbReference>
<dbReference type="AlphaFoldDB" id="A0A0S4LK03"/>
<accession>A0A0S4LK03</accession>
<dbReference type="GO" id="GO:0019867">
    <property type="term" value="C:outer membrane"/>
    <property type="evidence" value="ECO:0007669"/>
    <property type="project" value="InterPro"/>
</dbReference>
<name>A0A0S4LK03_9BACT</name>
<reference evidence="2" key="1">
    <citation type="submission" date="2015-10" db="EMBL/GenBank/DDBJ databases">
        <authorList>
            <person name="Luecker S."/>
            <person name="Luecker S."/>
        </authorList>
    </citation>
    <scope>NUCLEOTIDE SEQUENCE [LARGE SCALE GENOMIC DNA]</scope>
</reference>
<dbReference type="RefSeq" id="WP_090897889.1">
    <property type="nucleotide sequence ID" value="NZ_CZPZ01000015.1"/>
</dbReference>
<gene>
    <name evidence="1" type="ORF">COMA2_220032</name>
</gene>